<dbReference type="PANTHER" id="PTHR33706">
    <property type="entry name" value="MORN VARIANT REPEAT PROTEIN"/>
    <property type="match status" value="1"/>
</dbReference>
<accession>A0A8S1NF53</accession>
<proteinExistence type="predicted"/>
<sequence length="450" mass="53310">MTEQKPIIINYNQKQAYKEGIYLIIGIQSIENSFRVSHFTKKKYYVECKNGEFIYSKDGGLLRKEKIKKNSYIITTFDQLSSLKWGIEYEKQNMAKWCPIWDQKKLNAGGYIKDDDCKIGKWIDLSENFSNISKVTHEGVYEDGIKIGRWVTIYSEKIIGEGIYNSKGMKKGKWVEIYQRFSDCCQITFHGEYREGKKFGLWEILHTTPKKKQIIGGGFYGFEEQKVGRWIEQHENFTNFIDSNQYNCQLLQRGNYQYGKKIGRWDILFSKDPISLQKFEIIGGGIYDENAQQQGIWFELSENFGKYSQIRSLGEYWNGKKYGRWNTQFRDYQATDFIKMVDGEYDNEGNQKGKWIELFENYRNDIQIIYTGEYKNGIKYGLWDMKKRNYFNKQFIYFAGGVYILGQKNGKWIEIDQDSYQKTFLNYTHCQVVQYKDGIKSQQITCIQVI</sequence>
<reference evidence="1" key="1">
    <citation type="submission" date="2021-01" db="EMBL/GenBank/DDBJ databases">
        <authorList>
            <consortium name="Genoscope - CEA"/>
            <person name="William W."/>
        </authorList>
    </citation>
    <scope>NUCLEOTIDE SEQUENCE</scope>
</reference>
<dbReference type="AlphaFoldDB" id="A0A8S1NF53"/>
<organism evidence="1 2">
    <name type="scientific">Paramecium sonneborni</name>
    <dbReference type="NCBI Taxonomy" id="65129"/>
    <lineage>
        <taxon>Eukaryota</taxon>
        <taxon>Sar</taxon>
        <taxon>Alveolata</taxon>
        <taxon>Ciliophora</taxon>
        <taxon>Intramacronucleata</taxon>
        <taxon>Oligohymenophorea</taxon>
        <taxon>Peniculida</taxon>
        <taxon>Parameciidae</taxon>
        <taxon>Paramecium</taxon>
    </lineage>
</organism>
<gene>
    <name evidence="1" type="ORF">PSON_ATCC_30995.1.T0550039</name>
</gene>
<evidence type="ECO:0000313" key="1">
    <source>
        <dbReference type="EMBL" id="CAD8089899.1"/>
    </source>
</evidence>
<dbReference type="PANTHER" id="PTHR33706:SF1">
    <property type="entry name" value="TPR REPEAT PROTEIN"/>
    <property type="match status" value="1"/>
</dbReference>
<comment type="caution">
    <text evidence="1">The sequence shown here is derived from an EMBL/GenBank/DDBJ whole genome shotgun (WGS) entry which is preliminary data.</text>
</comment>
<protein>
    <submittedName>
        <fullName evidence="1">Uncharacterized protein</fullName>
    </submittedName>
</protein>
<keyword evidence="2" id="KW-1185">Reference proteome</keyword>
<name>A0A8S1NF53_9CILI</name>
<dbReference type="EMBL" id="CAJJDN010000055">
    <property type="protein sequence ID" value="CAD8089899.1"/>
    <property type="molecule type" value="Genomic_DNA"/>
</dbReference>
<evidence type="ECO:0000313" key="2">
    <source>
        <dbReference type="Proteomes" id="UP000692954"/>
    </source>
</evidence>
<dbReference type="Proteomes" id="UP000692954">
    <property type="component" value="Unassembled WGS sequence"/>
</dbReference>
<dbReference type="OrthoDB" id="298777at2759"/>